<dbReference type="InterPro" id="IPR050313">
    <property type="entry name" value="Carb_Metab_HTH_regulators"/>
</dbReference>
<gene>
    <name evidence="4" type="ORF">EDX97_00590</name>
</gene>
<name>A0A3N0I3G1_9FIRM</name>
<dbReference type="Gene3D" id="1.10.10.10">
    <property type="entry name" value="Winged helix-like DNA-binding domain superfamily/Winged helix DNA-binding domain"/>
    <property type="match status" value="1"/>
</dbReference>
<dbReference type="InterPro" id="IPR001034">
    <property type="entry name" value="DeoR_HTH"/>
</dbReference>
<dbReference type="Pfam" id="PF08220">
    <property type="entry name" value="HTH_DeoR"/>
    <property type="match status" value="1"/>
</dbReference>
<evidence type="ECO:0000259" key="3">
    <source>
        <dbReference type="PROSITE" id="PS51000"/>
    </source>
</evidence>
<evidence type="ECO:0000256" key="2">
    <source>
        <dbReference type="ARBA" id="ARBA00023163"/>
    </source>
</evidence>
<dbReference type="Pfam" id="PF00455">
    <property type="entry name" value="DeoRC"/>
    <property type="match status" value="1"/>
</dbReference>
<dbReference type="EMBL" id="RJQC01000001">
    <property type="protein sequence ID" value="RNM31106.1"/>
    <property type="molecule type" value="Genomic_DNA"/>
</dbReference>
<dbReference type="InterPro" id="IPR037171">
    <property type="entry name" value="NagB/RpiA_transferase-like"/>
</dbReference>
<evidence type="ECO:0000256" key="1">
    <source>
        <dbReference type="ARBA" id="ARBA00023015"/>
    </source>
</evidence>
<dbReference type="SUPFAM" id="SSF100950">
    <property type="entry name" value="NagB/RpiA/CoA transferase-like"/>
    <property type="match status" value="1"/>
</dbReference>
<keyword evidence="2" id="KW-0804">Transcription</keyword>
<dbReference type="GO" id="GO:0003700">
    <property type="term" value="F:DNA-binding transcription factor activity"/>
    <property type="evidence" value="ECO:0007669"/>
    <property type="project" value="InterPro"/>
</dbReference>
<dbReference type="PANTHER" id="PTHR30363:SF44">
    <property type="entry name" value="AGA OPERON TRANSCRIPTIONAL REPRESSOR-RELATED"/>
    <property type="match status" value="1"/>
</dbReference>
<reference evidence="4 5" key="1">
    <citation type="submission" date="2018-11" db="EMBL/GenBank/DDBJ databases">
        <title>Clostridium sp. nov., a member of the family Erysipelotrichaceae isolated from pig faeces.</title>
        <authorList>
            <person name="Chang Y.-H."/>
        </authorList>
    </citation>
    <scope>NUCLEOTIDE SEQUENCE [LARGE SCALE GENOMIC DNA]</scope>
    <source>
        <strain evidence="4 5">YH-panp20</strain>
    </source>
</reference>
<proteinExistence type="predicted"/>
<feature type="domain" description="HTH deoR-type" evidence="3">
    <location>
        <begin position="3"/>
        <end position="58"/>
    </location>
</feature>
<dbReference type="RefSeq" id="WP_128519286.1">
    <property type="nucleotide sequence ID" value="NZ_JAXJPM010000059.1"/>
</dbReference>
<evidence type="ECO:0000313" key="5">
    <source>
        <dbReference type="Proteomes" id="UP000276568"/>
    </source>
</evidence>
<protein>
    <submittedName>
        <fullName evidence="4">DeoR/GlpR transcriptional regulator</fullName>
    </submittedName>
</protein>
<organism evidence="4 5">
    <name type="scientific">Absicoccus porci</name>
    <dbReference type="NCBI Taxonomy" id="2486576"/>
    <lineage>
        <taxon>Bacteria</taxon>
        <taxon>Bacillati</taxon>
        <taxon>Bacillota</taxon>
        <taxon>Erysipelotrichia</taxon>
        <taxon>Erysipelotrichales</taxon>
        <taxon>Erysipelotrichaceae</taxon>
        <taxon>Absicoccus</taxon>
    </lineage>
</organism>
<keyword evidence="5" id="KW-1185">Reference proteome</keyword>
<accession>A0A3N0I3G1</accession>
<dbReference type="Proteomes" id="UP000276568">
    <property type="component" value="Unassembled WGS sequence"/>
</dbReference>
<dbReference type="InterPro" id="IPR036390">
    <property type="entry name" value="WH_DNA-bd_sf"/>
</dbReference>
<dbReference type="PROSITE" id="PS51000">
    <property type="entry name" value="HTH_DEOR_2"/>
    <property type="match status" value="1"/>
</dbReference>
<comment type="caution">
    <text evidence="4">The sequence shown here is derived from an EMBL/GenBank/DDBJ whole genome shotgun (WGS) entry which is preliminary data.</text>
</comment>
<dbReference type="InterPro" id="IPR014036">
    <property type="entry name" value="DeoR-like_C"/>
</dbReference>
<dbReference type="SUPFAM" id="SSF46785">
    <property type="entry name" value="Winged helix' DNA-binding domain"/>
    <property type="match status" value="1"/>
</dbReference>
<keyword evidence="1" id="KW-0805">Transcription regulation</keyword>
<dbReference type="InterPro" id="IPR036388">
    <property type="entry name" value="WH-like_DNA-bd_sf"/>
</dbReference>
<dbReference type="SMART" id="SM01134">
    <property type="entry name" value="DeoRC"/>
    <property type="match status" value="1"/>
</dbReference>
<dbReference type="OrthoDB" id="9797223at2"/>
<dbReference type="PRINTS" id="PR00037">
    <property type="entry name" value="HTHLACR"/>
</dbReference>
<dbReference type="Gene3D" id="3.40.50.1360">
    <property type="match status" value="1"/>
</dbReference>
<dbReference type="AlphaFoldDB" id="A0A3N0I3G1"/>
<dbReference type="SMART" id="SM00420">
    <property type="entry name" value="HTH_DEOR"/>
    <property type="match status" value="1"/>
</dbReference>
<evidence type="ECO:0000313" key="4">
    <source>
        <dbReference type="EMBL" id="RNM31106.1"/>
    </source>
</evidence>
<sequence length="251" mass="28566">MITKERQTRILEMVRNQSFVSVKELMDQLHASRSSIVRDLIELEQQGLLVRERGGASANRVYQEIATEKKAHIHVKEKQCICAQAAKTIKENQCIYIDSGTTTSYMVEHIADKDILLVTSSTYLIHQLPLTFQGQVFLLGGQYDRRLDTALGSTTLEMVSHFHFDHAFLSANGIDLKTQEIYTANTELATFKKAILKQSTQCDLLADASKFEVKTHCTWAYIDDFDTIFVDNGPKYKPFTICQKGNNYENK</sequence>
<dbReference type="PANTHER" id="PTHR30363">
    <property type="entry name" value="HTH-TYPE TRANSCRIPTIONAL REGULATOR SRLR-RELATED"/>
    <property type="match status" value="1"/>
</dbReference>